<comment type="caution">
    <text evidence="2">The sequence shown here is derived from an EMBL/GenBank/DDBJ whole genome shotgun (WGS) entry which is preliminary data.</text>
</comment>
<dbReference type="EMBL" id="JBCEWA010000003">
    <property type="protein sequence ID" value="MEL5987741.1"/>
    <property type="molecule type" value="Genomic_DNA"/>
</dbReference>
<keyword evidence="3" id="KW-1185">Reference proteome</keyword>
<organism evidence="2 3">
    <name type="scientific">Kurthia gibsonii</name>
    <dbReference type="NCBI Taxonomy" id="33946"/>
    <lineage>
        <taxon>Bacteria</taxon>
        <taxon>Bacillati</taxon>
        <taxon>Bacillota</taxon>
        <taxon>Bacilli</taxon>
        <taxon>Bacillales</taxon>
        <taxon>Caryophanaceae</taxon>
        <taxon>Kurthia</taxon>
    </lineage>
</organism>
<reference evidence="2 3" key="1">
    <citation type="submission" date="2024-04" db="EMBL/GenBank/DDBJ databases">
        <authorList>
            <person name="Wu Y.S."/>
            <person name="Zhang L."/>
        </authorList>
    </citation>
    <scope>NUCLEOTIDE SEQUENCE [LARGE SCALE GENOMIC DNA]</scope>
    <source>
        <strain evidence="2 3">KG-01</strain>
    </source>
</reference>
<dbReference type="RefSeq" id="WP_087680875.1">
    <property type="nucleotide sequence ID" value="NZ_JALKQX010000004.1"/>
</dbReference>
<evidence type="ECO:0000313" key="2">
    <source>
        <dbReference type="EMBL" id="MEL5987741.1"/>
    </source>
</evidence>
<protein>
    <submittedName>
        <fullName evidence="2">Uncharacterized protein</fullName>
    </submittedName>
</protein>
<sequence>MRLASLLNNRFTEFEARKKLVTLKNVDDAYKKQAKYFTPTANPSLEELVNLLTGKKEKEDHSNLQESLQHLQQRATIEENQGTTQSPTEMMLQDDVTVHLLPETGLPKPLPVQLKDAKQMTKERLTEKALATYQFQMSMARGGFKVLEPMIYCTA</sequence>
<name>A0ABU9LMY5_9BACL</name>
<keyword evidence="1" id="KW-0175">Coiled coil</keyword>
<dbReference type="Proteomes" id="UP001398420">
    <property type="component" value="Unassembled WGS sequence"/>
</dbReference>
<accession>A0ABU9LMY5</accession>
<feature type="coiled-coil region" evidence="1">
    <location>
        <begin position="54"/>
        <end position="81"/>
    </location>
</feature>
<evidence type="ECO:0000313" key="3">
    <source>
        <dbReference type="Proteomes" id="UP001398420"/>
    </source>
</evidence>
<gene>
    <name evidence="2" type="ORF">AAF454_04865</name>
</gene>
<proteinExistence type="predicted"/>
<evidence type="ECO:0000256" key="1">
    <source>
        <dbReference type="SAM" id="Coils"/>
    </source>
</evidence>